<dbReference type="Gene3D" id="3.40.640.10">
    <property type="entry name" value="Type I PLP-dependent aspartate aminotransferase-like (Major domain)"/>
    <property type="match status" value="1"/>
</dbReference>
<dbReference type="Gene3D" id="1.10.10.10">
    <property type="entry name" value="Winged helix-like DNA-binding domain superfamily/Winged helix DNA-binding domain"/>
    <property type="match status" value="1"/>
</dbReference>
<keyword evidence="8" id="KW-1185">Reference proteome</keyword>
<feature type="domain" description="HTH gntR-type" evidence="6">
    <location>
        <begin position="2"/>
        <end position="70"/>
    </location>
</feature>
<dbReference type="InterPro" id="IPR015422">
    <property type="entry name" value="PyrdxlP-dep_Trfase_small"/>
</dbReference>
<proteinExistence type="inferred from homology"/>
<evidence type="ECO:0000256" key="5">
    <source>
        <dbReference type="ARBA" id="ARBA00023163"/>
    </source>
</evidence>
<keyword evidence="4" id="KW-0238">DNA-binding</keyword>
<dbReference type="PANTHER" id="PTHR46577:SF2">
    <property type="entry name" value="TRANSCRIPTIONAL REGULATORY PROTEIN"/>
    <property type="match status" value="1"/>
</dbReference>
<evidence type="ECO:0000259" key="6">
    <source>
        <dbReference type="PROSITE" id="PS50949"/>
    </source>
</evidence>
<keyword evidence="2" id="KW-0663">Pyridoxal phosphate</keyword>
<dbReference type="EMBL" id="SRPF01000002">
    <property type="protein sequence ID" value="TGN40644.1"/>
    <property type="molecule type" value="Genomic_DNA"/>
</dbReference>
<dbReference type="CDD" id="cd07377">
    <property type="entry name" value="WHTH_GntR"/>
    <property type="match status" value="1"/>
</dbReference>
<keyword evidence="7" id="KW-0032">Aminotransferase</keyword>
<dbReference type="GO" id="GO:0003677">
    <property type="term" value="F:DNA binding"/>
    <property type="evidence" value="ECO:0007669"/>
    <property type="project" value="UniProtKB-KW"/>
</dbReference>
<dbReference type="Pfam" id="PF00392">
    <property type="entry name" value="GntR"/>
    <property type="match status" value="1"/>
</dbReference>
<dbReference type="Gene3D" id="3.90.1150.10">
    <property type="entry name" value="Aspartate Aminotransferase, domain 1"/>
    <property type="match status" value="1"/>
</dbReference>
<sequence>MNRKYQAIAEKIKKLVIDSEYRLGGKIPSIRDLALTYGVSITTITAALRLLESQGIIEAKDRVGYFASSRVLKDVERHREYEPVPKNLADNIFIRDLATLNQNHAVPLGSAIPADEYLPNRQIQKSLLRAARRTSETLNYWFPGTPAYLSAIARRMSNIGVNSTGSDIIATNGAQEAVMIALAALTNKGDTVAIASPSYPGILHALKMLELQVVEIPCFPHGPISLDTLEFATRNFEIKALCVSANCSNPTGYSLSDEDKQSLIDICKKSDVAIIEDDVYGDIFHGKSRPTPLKALDTDGSVIYCSSFSKTISPGLRAGWIHPGRHYHSIANQKYFLNLSCPAITQIAVADFLDCGTYDLHLRKMRKIYQRNVNTLRDLVLRHFPEGTHCTVPDGGYVFWVTLPYTVNMEEIYEQALRHRIYFAPGSMFSISKSAARCLRVSGSNPVTAQVKDSIRYLADRIEESPHTQTDACEPN</sequence>
<evidence type="ECO:0000313" key="7">
    <source>
        <dbReference type="EMBL" id="TGN40644.1"/>
    </source>
</evidence>
<organism evidence="7 8">
    <name type="scientific">Marinobacter confluentis</name>
    <dbReference type="NCBI Taxonomy" id="1697557"/>
    <lineage>
        <taxon>Bacteria</taxon>
        <taxon>Pseudomonadati</taxon>
        <taxon>Pseudomonadota</taxon>
        <taxon>Gammaproteobacteria</taxon>
        <taxon>Pseudomonadales</taxon>
        <taxon>Marinobacteraceae</taxon>
        <taxon>Marinobacter</taxon>
    </lineage>
</organism>
<dbReference type="PANTHER" id="PTHR46577">
    <property type="entry name" value="HTH-TYPE TRANSCRIPTIONAL REGULATORY PROTEIN GABR"/>
    <property type="match status" value="1"/>
</dbReference>
<gene>
    <name evidence="7" type="ORF">E5Q11_10370</name>
</gene>
<dbReference type="GO" id="GO:0003700">
    <property type="term" value="F:DNA-binding transcription factor activity"/>
    <property type="evidence" value="ECO:0007669"/>
    <property type="project" value="InterPro"/>
</dbReference>
<comment type="caution">
    <text evidence="7">The sequence shown here is derived from an EMBL/GenBank/DDBJ whole genome shotgun (WGS) entry which is preliminary data.</text>
</comment>
<keyword evidence="5" id="KW-0804">Transcription</keyword>
<dbReference type="SUPFAM" id="SSF46785">
    <property type="entry name" value="Winged helix' DNA-binding domain"/>
    <property type="match status" value="1"/>
</dbReference>
<dbReference type="GO" id="GO:0030170">
    <property type="term" value="F:pyridoxal phosphate binding"/>
    <property type="evidence" value="ECO:0007669"/>
    <property type="project" value="InterPro"/>
</dbReference>
<reference evidence="7 8" key="1">
    <citation type="submission" date="2019-04" db="EMBL/GenBank/DDBJ databases">
        <authorList>
            <person name="Park S."/>
            <person name="Yoon J.-H."/>
        </authorList>
    </citation>
    <scope>NUCLEOTIDE SEQUENCE [LARGE SCALE GENOMIC DNA]</scope>
    <source>
        <strain evidence="7 8">HJM-18</strain>
    </source>
</reference>
<dbReference type="InterPro" id="IPR036388">
    <property type="entry name" value="WH-like_DNA-bd_sf"/>
</dbReference>
<dbReference type="GO" id="GO:0008483">
    <property type="term" value="F:transaminase activity"/>
    <property type="evidence" value="ECO:0007669"/>
    <property type="project" value="UniProtKB-KW"/>
</dbReference>
<dbReference type="InterPro" id="IPR004839">
    <property type="entry name" value="Aminotransferase_I/II_large"/>
</dbReference>
<dbReference type="InterPro" id="IPR015421">
    <property type="entry name" value="PyrdxlP-dep_Trfase_major"/>
</dbReference>
<dbReference type="InterPro" id="IPR051446">
    <property type="entry name" value="HTH_trans_reg/aminotransferase"/>
</dbReference>
<dbReference type="InterPro" id="IPR000524">
    <property type="entry name" value="Tscrpt_reg_HTH_GntR"/>
</dbReference>
<name>A0A4Z1BE51_9GAMM</name>
<evidence type="ECO:0000256" key="1">
    <source>
        <dbReference type="ARBA" id="ARBA00005384"/>
    </source>
</evidence>
<dbReference type="InterPro" id="IPR015424">
    <property type="entry name" value="PyrdxlP-dep_Trfase"/>
</dbReference>
<dbReference type="SUPFAM" id="SSF53383">
    <property type="entry name" value="PLP-dependent transferases"/>
    <property type="match status" value="1"/>
</dbReference>
<keyword evidence="3" id="KW-0805">Transcription regulation</keyword>
<keyword evidence="7" id="KW-0808">Transferase</keyword>
<evidence type="ECO:0000313" key="8">
    <source>
        <dbReference type="Proteomes" id="UP000298325"/>
    </source>
</evidence>
<dbReference type="SMART" id="SM00345">
    <property type="entry name" value="HTH_GNTR"/>
    <property type="match status" value="1"/>
</dbReference>
<evidence type="ECO:0000256" key="2">
    <source>
        <dbReference type="ARBA" id="ARBA00022898"/>
    </source>
</evidence>
<dbReference type="RefSeq" id="WP_135803306.1">
    <property type="nucleotide sequence ID" value="NZ_SRPF01000002.1"/>
</dbReference>
<comment type="similarity">
    <text evidence="1">In the C-terminal section; belongs to the class-I pyridoxal-phosphate-dependent aminotransferase family.</text>
</comment>
<dbReference type="Pfam" id="PF00155">
    <property type="entry name" value="Aminotran_1_2"/>
    <property type="match status" value="1"/>
</dbReference>
<dbReference type="InterPro" id="IPR036390">
    <property type="entry name" value="WH_DNA-bd_sf"/>
</dbReference>
<protein>
    <submittedName>
        <fullName evidence="7">PLP-dependent aminotransferase family protein</fullName>
    </submittedName>
</protein>
<dbReference type="CDD" id="cd00609">
    <property type="entry name" value="AAT_like"/>
    <property type="match status" value="1"/>
</dbReference>
<dbReference type="Proteomes" id="UP000298325">
    <property type="component" value="Unassembled WGS sequence"/>
</dbReference>
<dbReference type="AlphaFoldDB" id="A0A4Z1BE51"/>
<evidence type="ECO:0000256" key="3">
    <source>
        <dbReference type="ARBA" id="ARBA00023015"/>
    </source>
</evidence>
<evidence type="ECO:0000256" key="4">
    <source>
        <dbReference type="ARBA" id="ARBA00023125"/>
    </source>
</evidence>
<dbReference type="OrthoDB" id="9804020at2"/>
<dbReference type="PROSITE" id="PS50949">
    <property type="entry name" value="HTH_GNTR"/>
    <property type="match status" value="1"/>
</dbReference>
<accession>A0A4Z1BE51</accession>